<dbReference type="InterPro" id="IPR007395">
    <property type="entry name" value="Zn_peptidase_2"/>
</dbReference>
<comment type="caution">
    <text evidence="2">The sequence shown here is derived from an EMBL/GenBank/DDBJ whole genome shotgun (WGS) entry which is preliminary data.</text>
</comment>
<feature type="transmembrane region" description="Helical" evidence="1">
    <location>
        <begin position="6"/>
        <end position="24"/>
    </location>
</feature>
<dbReference type="RefSeq" id="WP_197103869.1">
    <property type="nucleotide sequence ID" value="NZ_JACCEL010000005.1"/>
</dbReference>
<sequence length="225" mass="24746">MYMDWTYILVLIGMGIVMFAQNRVQSTFNKYDQLDTEKRITGKQAAEHILQTAGISNVKVEQVRGRLTDHYDPRNKVLRLSEATYNQTSVAAVAVAAHEVGHAIQDQKDYAFLKVRSAIAPVVQIGSSIAMPLILIGLLFQFTGLVNIGILAFGLVVVFQLVTLPVEFDASKRALAILGDTGVFVQEEVPAAKKVLDAAAFTYIAATLSTALQLIRLILISNRRR</sequence>
<dbReference type="EMBL" id="JACCEL010000005">
    <property type="protein sequence ID" value="MBG9977698.1"/>
    <property type="molecule type" value="Genomic_DNA"/>
</dbReference>
<organism evidence="2 3">
    <name type="scientific">Ruoffia tabacinasalis</name>
    <dbReference type="NCBI Taxonomy" id="87458"/>
    <lineage>
        <taxon>Bacteria</taxon>
        <taxon>Bacillati</taxon>
        <taxon>Bacillota</taxon>
        <taxon>Bacilli</taxon>
        <taxon>Lactobacillales</taxon>
        <taxon>Aerococcaceae</taxon>
        <taxon>Ruoffia</taxon>
    </lineage>
</organism>
<feature type="transmembrane region" description="Helical" evidence="1">
    <location>
        <begin position="200"/>
        <end position="219"/>
    </location>
</feature>
<keyword evidence="3" id="KW-1185">Reference proteome</keyword>
<name>A0ABS0LHG2_9LACT</name>
<dbReference type="Proteomes" id="UP000823401">
    <property type="component" value="Unassembled WGS sequence"/>
</dbReference>
<dbReference type="PANTHER" id="PTHR36434">
    <property type="entry name" value="MEMBRANE PROTEASE YUGP-RELATED"/>
    <property type="match status" value="1"/>
</dbReference>
<proteinExistence type="predicted"/>
<keyword evidence="1" id="KW-1133">Transmembrane helix</keyword>
<protein>
    <submittedName>
        <fullName evidence="2">Zinc metallopeptidase</fullName>
    </submittedName>
</protein>
<accession>A0ABS0LHG2</accession>
<dbReference type="PANTHER" id="PTHR36434:SF1">
    <property type="entry name" value="MEMBRANE PROTEASE YUGP-RELATED"/>
    <property type="match status" value="1"/>
</dbReference>
<evidence type="ECO:0000313" key="2">
    <source>
        <dbReference type="EMBL" id="MBG9977698.1"/>
    </source>
</evidence>
<dbReference type="Pfam" id="PF04298">
    <property type="entry name" value="Zn_peptidase_2"/>
    <property type="match status" value="1"/>
</dbReference>
<keyword evidence="1" id="KW-0812">Transmembrane</keyword>
<gene>
    <name evidence="2" type="ORF">HYQ42_02765</name>
</gene>
<evidence type="ECO:0000313" key="3">
    <source>
        <dbReference type="Proteomes" id="UP000823401"/>
    </source>
</evidence>
<reference evidence="2 3" key="1">
    <citation type="submission" date="2020-07" db="EMBL/GenBank/DDBJ databases">
        <title>Facklamia lactis sp. nov., isolated from raw milk.</title>
        <authorList>
            <person name="Doll E.V."/>
            <person name="Huptas C."/>
            <person name="Staib L."/>
            <person name="Wenning M."/>
            <person name="Scherer S."/>
        </authorList>
    </citation>
    <scope>NUCLEOTIDE SEQUENCE [LARGE SCALE GENOMIC DNA]</scope>
    <source>
        <strain evidence="2 3">DSM 104272</strain>
    </source>
</reference>
<keyword evidence="1" id="KW-0472">Membrane</keyword>
<feature type="transmembrane region" description="Helical" evidence="1">
    <location>
        <begin position="133"/>
        <end position="162"/>
    </location>
</feature>
<evidence type="ECO:0000256" key="1">
    <source>
        <dbReference type="SAM" id="Phobius"/>
    </source>
</evidence>